<dbReference type="Pfam" id="PF07676">
    <property type="entry name" value="PD40"/>
    <property type="match status" value="1"/>
</dbReference>
<dbReference type="Gene3D" id="2.120.10.30">
    <property type="entry name" value="TolB, C-terminal domain"/>
    <property type="match status" value="1"/>
</dbReference>
<organism evidence="1 2">
    <name type="scientific">Eiseniibacteriota bacterium</name>
    <dbReference type="NCBI Taxonomy" id="2212470"/>
    <lineage>
        <taxon>Bacteria</taxon>
        <taxon>Candidatus Eiseniibacteriota</taxon>
    </lineage>
</organism>
<dbReference type="Proteomes" id="UP000320913">
    <property type="component" value="Unassembled WGS sequence"/>
</dbReference>
<sequence>MQICVLQVPEKEGNLAVPRPITGSDAAHGLGLFSPDGHVVAYQSNETGRPEIYVCEWSEGGFKGVPIMVSRDGGDNVKWGRDGKHLYYSAQGKLMSVEIASRPALSATAPTPAWDLAALGVPPNLLGNALYDLLPDGRLLAVQKAPEEQNPTQANVILNFDEVLKERLRAARR</sequence>
<comment type="caution">
    <text evidence="1">The sequence shown here is derived from an EMBL/GenBank/DDBJ whole genome shotgun (WGS) entry which is preliminary data.</text>
</comment>
<proteinExistence type="predicted"/>
<evidence type="ECO:0000313" key="1">
    <source>
        <dbReference type="EMBL" id="TMQ59155.1"/>
    </source>
</evidence>
<dbReference type="InterPro" id="IPR011659">
    <property type="entry name" value="WD40"/>
</dbReference>
<dbReference type="AlphaFoldDB" id="A0A538T693"/>
<evidence type="ECO:0008006" key="3">
    <source>
        <dbReference type="Google" id="ProtNLM"/>
    </source>
</evidence>
<reference evidence="1 2" key="1">
    <citation type="journal article" date="2019" name="Nat. Microbiol.">
        <title>Mediterranean grassland soil C-N compound turnover is dependent on rainfall and depth, and is mediated by genomically divergent microorganisms.</title>
        <authorList>
            <person name="Diamond S."/>
            <person name="Andeer P.F."/>
            <person name="Li Z."/>
            <person name="Crits-Christoph A."/>
            <person name="Burstein D."/>
            <person name="Anantharaman K."/>
            <person name="Lane K.R."/>
            <person name="Thomas B.C."/>
            <person name="Pan C."/>
            <person name="Northen T.R."/>
            <person name="Banfield J.F."/>
        </authorList>
    </citation>
    <scope>NUCLEOTIDE SEQUENCE [LARGE SCALE GENOMIC DNA]</scope>
    <source>
        <strain evidence="1">WS_5</strain>
    </source>
</reference>
<name>A0A538T693_UNCEI</name>
<dbReference type="EMBL" id="VBOV01000107">
    <property type="protein sequence ID" value="TMQ59155.1"/>
    <property type="molecule type" value="Genomic_DNA"/>
</dbReference>
<gene>
    <name evidence="1" type="ORF">E6K75_04420</name>
</gene>
<dbReference type="SUPFAM" id="SSF82171">
    <property type="entry name" value="DPP6 N-terminal domain-like"/>
    <property type="match status" value="1"/>
</dbReference>
<dbReference type="InterPro" id="IPR011042">
    <property type="entry name" value="6-blade_b-propeller_TolB-like"/>
</dbReference>
<evidence type="ECO:0000313" key="2">
    <source>
        <dbReference type="Proteomes" id="UP000320913"/>
    </source>
</evidence>
<protein>
    <recommendedName>
        <fullName evidence="3">S9 family peptidase</fullName>
    </recommendedName>
</protein>
<accession>A0A538T693</accession>